<comment type="caution">
    <text evidence="1">The sequence shown here is derived from an EMBL/GenBank/DDBJ whole genome shotgun (WGS) entry which is preliminary data.</text>
</comment>
<reference evidence="1" key="1">
    <citation type="submission" date="2016-10" db="EMBL/GenBank/DDBJ databases">
        <title>Sequence of Gallionella enrichment culture.</title>
        <authorList>
            <person name="Poehlein A."/>
            <person name="Muehling M."/>
            <person name="Daniel R."/>
        </authorList>
    </citation>
    <scope>NUCLEOTIDE SEQUENCE</scope>
</reference>
<organism evidence="1">
    <name type="scientific">mine drainage metagenome</name>
    <dbReference type="NCBI Taxonomy" id="410659"/>
    <lineage>
        <taxon>unclassified sequences</taxon>
        <taxon>metagenomes</taxon>
        <taxon>ecological metagenomes</taxon>
    </lineage>
</organism>
<sequence length="78" mass="8595">MPGWPKDAEAKKALRILRKEFGWSYPLPLGKSAHGVGLLACGDGCRFVVDGTASNTARVVWTVARKCTHGHAPNRRHW</sequence>
<protein>
    <submittedName>
        <fullName evidence="1">Uncharacterized protein</fullName>
    </submittedName>
</protein>
<evidence type="ECO:0000313" key="1">
    <source>
        <dbReference type="EMBL" id="OIQ94674.1"/>
    </source>
</evidence>
<gene>
    <name evidence="1" type="ORF">GALL_233320</name>
</gene>
<accession>A0A1J5RGX9</accession>
<dbReference type="EMBL" id="MLJW01000181">
    <property type="protein sequence ID" value="OIQ94674.1"/>
    <property type="molecule type" value="Genomic_DNA"/>
</dbReference>
<dbReference type="AlphaFoldDB" id="A0A1J5RGX9"/>
<name>A0A1J5RGX9_9ZZZZ</name>
<proteinExistence type="predicted"/>